<dbReference type="SUPFAM" id="SSF52540">
    <property type="entry name" value="P-loop containing nucleoside triphosphate hydrolases"/>
    <property type="match status" value="1"/>
</dbReference>
<sequence length="350" mass="38591">MATTLTTPLDISKAANTVAHIMKQGLVPMLYGAPGFGKSSIAQEVADTYNLLLIDLRLAGMEPVDMNGVLGFNEDKSKGKYIPLDEIPLEGDEIPVNPKTGKQYAGFLVLLDELTSAADDTKAASYKFILDKKVGQKHVHKRMWIMAAGNREDDGAIASSLGTALGSRVVNLTIKENLKYWLKLFTATLDPRIVAFLNYEPDAFNKFNPDANEYTHACARTWSMLSKLITPLESIEGWEPMIDGTVGVATGRSFRTFVTYFSKVVTMEQILKDPEGARIPTNEPSWMYALTGVLARGVAEDNIAKAMTFIERMPASYQVISMRSIIARNPKLGGNVEVSAWCERHADELF</sequence>
<protein>
    <submittedName>
        <fullName evidence="1">Putative ATPase</fullName>
    </submittedName>
</protein>
<proteinExistence type="predicted"/>
<evidence type="ECO:0000313" key="2">
    <source>
        <dbReference type="Proteomes" id="UP000596379"/>
    </source>
</evidence>
<keyword evidence="2" id="KW-1185">Reference proteome</keyword>
<dbReference type="Gene3D" id="3.40.50.300">
    <property type="entry name" value="P-loop containing nucleotide triphosphate hydrolases"/>
    <property type="match status" value="1"/>
</dbReference>
<organism evidence="1 2">
    <name type="scientific">Klebsiella phage vB_KpP_FBKp27</name>
    <dbReference type="NCBI Taxonomy" id="2801837"/>
    <lineage>
        <taxon>Viruses</taxon>
        <taxon>Duplodnaviria</taxon>
        <taxon>Heunggongvirae</taxon>
        <taxon>Uroviricota</taxon>
        <taxon>Caudoviricetes</taxon>
        <taxon>Schitoviridae</taxon>
        <taxon>Efbeekayvirus</taxon>
        <taxon>Efbeekayvirus Fbkp27</taxon>
    </lineage>
</organism>
<dbReference type="Proteomes" id="UP000596379">
    <property type="component" value="Segment"/>
</dbReference>
<gene>
    <name evidence="1" type="ORF">vBKpPFBKp27_070</name>
</gene>
<name>A0A7U0J6P4_9CAUD</name>
<accession>A0A7U0J6P4</accession>
<reference evidence="1 2" key="1">
    <citation type="submission" date="2020-12" db="EMBL/GenBank/DDBJ databases">
        <title>Genomic characterization of four novel bacteriophages infecting Klebsiella pneumoniae.</title>
        <authorList>
            <person name="Estrada Bonilla B."/>
            <person name="Costa A.R."/>
            <person name="van Rossum T."/>
            <person name="Hagedoorn S."/>
            <person name="Wallinga H."/>
            <person name="Xiao M."/>
            <person name="Song W."/>
            <person name="Haas P.-J."/>
            <person name="Nobrega F.L."/>
            <person name="Brouns S.J.J."/>
        </authorList>
    </citation>
    <scope>NUCLEOTIDE SEQUENCE [LARGE SCALE GENOMIC DNA]</scope>
</reference>
<evidence type="ECO:0000313" key="1">
    <source>
        <dbReference type="EMBL" id="QQV91617.1"/>
    </source>
</evidence>
<dbReference type="EMBL" id="MW394388">
    <property type="protein sequence ID" value="QQV91617.1"/>
    <property type="molecule type" value="Genomic_DNA"/>
</dbReference>
<dbReference type="InterPro" id="IPR027417">
    <property type="entry name" value="P-loop_NTPase"/>
</dbReference>